<feature type="coiled-coil region" evidence="1">
    <location>
        <begin position="20"/>
        <end position="47"/>
    </location>
</feature>
<dbReference type="AlphaFoldDB" id="A0AAV2JU49"/>
<evidence type="ECO:0008006" key="5">
    <source>
        <dbReference type="Google" id="ProtNLM"/>
    </source>
</evidence>
<evidence type="ECO:0000313" key="4">
    <source>
        <dbReference type="Proteomes" id="UP001497482"/>
    </source>
</evidence>
<feature type="region of interest" description="Disordered" evidence="2">
    <location>
        <begin position="173"/>
        <end position="217"/>
    </location>
</feature>
<dbReference type="Gene3D" id="3.40.50.12690">
    <property type="match status" value="1"/>
</dbReference>
<protein>
    <recommendedName>
        <fullName evidence="5">SGNH hydrolase-type esterase domain-containing protein</fullName>
    </recommendedName>
</protein>
<organism evidence="3 4">
    <name type="scientific">Knipowitschia caucasica</name>
    <name type="common">Caucasian dwarf goby</name>
    <name type="synonym">Pomatoschistus caucasicus</name>
    <dbReference type="NCBI Taxonomy" id="637954"/>
    <lineage>
        <taxon>Eukaryota</taxon>
        <taxon>Metazoa</taxon>
        <taxon>Chordata</taxon>
        <taxon>Craniata</taxon>
        <taxon>Vertebrata</taxon>
        <taxon>Euteleostomi</taxon>
        <taxon>Actinopterygii</taxon>
        <taxon>Neopterygii</taxon>
        <taxon>Teleostei</taxon>
        <taxon>Neoteleostei</taxon>
        <taxon>Acanthomorphata</taxon>
        <taxon>Gobiaria</taxon>
        <taxon>Gobiiformes</taxon>
        <taxon>Gobioidei</taxon>
        <taxon>Gobiidae</taxon>
        <taxon>Gobiinae</taxon>
        <taxon>Knipowitschia</taxon>
    </lineage>
</organism>
<keyword evidence="1" id="KW-0175">Coiled coil</keyword>
<dbReference type="Gene3D" id="3.40.50.12700">
    <property type="match status" value="1"/>
</dbReference>
<feature type="compositionally biased region" description="Polar residues" evidence="2">
    <location>
        <begin position="135"/>
        <end position="149"/>
    </location>
</feature>
<name>A0AAV2JU49_KNICA</name>
<gene>
    <name evidence="3" type="ORF">KC01_LOCUS10716</name>
</gene>
<evidence type="ECO:0000256" key="2">
    <source>
        <dbReference type="SAM" id="MobiDB-lite"/>
    </source>
</evidence>
<accession>A0AAV2JU49</accession>
<dbReference type="CDD" id="cd00229">
    <property type="entry name" value="SGNH_hydrolase"/>
    <property type="match status" value="1"/>
</dbReference>
<dbReference type="Proteomes" id="UP001497482">
    <property type="component" value="Chromosome 14"/>
</dbReference>
<feature type="region of interest" description="Disordered" evidence="2">
    <location>
        <begin position="130"/>
        <end position="149"/>
    </location>
</feature>
<evidence type="ECO:0000313" key="3">
    <source>
        <dbReference type="EMBL" id="CAL1579728.1"/>
    </source>
</evidence>
<proteinExistence type="predicted"/>
<reference evidence="3 4" key="1">
    <citation type="submission" date="2024-04" db="EMBL/GenBank/DDBJ databases">
        <authorList>
            <person name="Waldvogel A.-M."/>
            <person name="Schoenle A."/>
        </authorList>
    </citation>
    <scope>NUCLEOTIDE SEQUENCE [LARGE SCALE GENOMIC DNA]</scope>
</reference>
<evidence type="ECO:0000256" key="1">
    <source>
        <dbReference type="SAM" id="Coils"/>
    </source>
</evidence>
<dbReference type="EMBL" id="OZ035836">
    <property type="protein sequence ID" value="CAL1579728.1"/>
    <property type="molecule type" value="Genomic_DNA"/>
</dbReference>
<dbReference type="SUPFAM" id="SSF52266">
    <property type="entry name" value="SGNH hydrolase"/>
    <property type="match status" value="1"/>
</dbReference>
<sequence>MESDTAMTTNDISRLTLELRERDRATIADLRKEVLRLTAELQDKQSLVSKLFDVAGGQHSRLMSLSAAYCDTVVWERSVSSGPSCSTPKCPVRNKEPADCEEPSSAVAHVLSLSNRYAALSADIPAPSAEPLDSAANSTAVRGSSASPPLTFTGSAAATRACSSRCSTSPCTQRGLPGAGNQHPRSPPCVQQRPGSDPSLDEPAGSGHGHRAPSPRLRPLFAPTTLIVGDSIVRHVRFFNAVTHCITGATVPDLLIRLPPLLQSLPDTISKVIVHVGINDMKLQQSEVTKKHFMDLFRLLQSSGLCVFISGPVPTVNRGDCLYSRVVALNMWLQSACSTFNFVFVNNFGLFWKRHVAYRPDVLPEGGVTVYIRGPSAPTTTFLLHSSTG</sequence>
<keyword evidence="4" id="KW-1185">Reference proteome</keyword>